<protein>
    <recommendedName>
        <fullName evidence="2">Peptidoglycan binding-like domain-containing protein</fullName>
    </recommendedName>
</protein>
<feature type="compositionally biased region" description="Basic and acidic residues" evidence="1">
    <location>
        <begin position="342"/>
        <end position="363"/>
    </location>
</feature>
<organism evidence="3 4">
    <name type="scientific">Cyanidioschyzon merolae (strain NIES-3377 / 10D)</name>
    <name type="common">Unicellular red alga</name>
    <dbReference type="NCBI Taxonomy" id="280699"/>
    <lineage>
        <taxon>Eukaryota</taxon>
        <taxon>Rhodophyta</taxon>
        <taxon>Bangiophyceae</taxon>
        <taxon>Cyanidiales</taxon>
        <taxon>Cyanidiaceae</taxon>
        <taxon>Cyanidioschyzon</taxon>
    </lineage>
</organism>
<sequence length="743" mass="82184">MRRHGSPTRASTHQSSSGLEAHAEPLRSAWTTDPEEQNDATCTADTSSINWAALLFGSEDLAQVPAITALDWLDTLHGSVPLGRLRRACLHHVIPSAFRPWAWLLLLGALPPMRATWRIGLVVRRDMYNECVRFATLTGLRKLALTHGAKADSAIEIIFWAYVGYLAAALETRHLTRMDEAAGAGLAAVRTPHLRPYRTDWVSRLERTRHWIQNPEQRSERSAILAQIHVFDAVFRGKPELAWWCLVRFREQERRLATNRLGQTVESFDSAYRVRLVLHLVDVADQEAAQSPPGTPPQTDDSEGSTIRLPKQAKRLGGFSALVMAMLKLAKPGAPQHQVLPRAEDAKGASGRRDSPRFARSSEETSLTEHSGAPATVTVRALFERAAAAGSSAGQGRSQSTQELEMYARHLLQSAFAERLSLEYCVLMWDRVFAAGPDLMAHLAFQLLVQLAFRHHEHGAPPERATLDKGSPHSGKLQALLQRPSAFLCAADIEAICDRASNAADYLLGYDGELLDDWDPIYAFDVQWPVLERGDQGALVRILQHLLRARGYGNWFTIDGVYGIRTCTAVARFQQDLAKQFRPDRELPAQRAVHALATSRLDTGRPLTVRLERLSSGTAVQAAAPAAAHRPQMMGALTGRRPLGSPESATASREYERYRGDQVNDQLWPELVVPVSAGDRGDAVMALQVALRDLHGYDAVRIDGFFGRRTEAAVRDFQRRGAARLMPIDGLVGPVTWLHLLGS</sequence>
<evidence type="ECO:0000313" key="4">
    <source>
        <dbReference type="Proteomes" id="UP000007014"/>
    </source>
</evidence>
<dbReference type="SUPFAM" id="SSF47090">
    <property type="entry name" value="PGBD-like"/>
    <property type="match status" value="2"/>
</dbReference>
<gene>
    <name evidence="3" type="ORF">CYME_CMQ254C</name>
</gene>
<dbReference type="InterPro" id="IPR036366">
    <property type="entry name" value="PGBDSf"/>
</dbReference>
<dbReference type="OrthoDB" id="18718at2759"/>
<feature type="region of interest" description="Disordered" evidence="1">
    <location>
        <begin position="335"/>
        <end position="373"/>
    </location>
</feature>
<feature type="region of interest" description="Disordered" evidence="1">
    <location>
        <begin position="1"/>
        <end position="24"/>
    </location>
</feature>
<evidence type="ECO:0000259" key="2">
    <source>
        <dbReference type="Pfam" id="PF01471"/>
    </source>
</evidence>
<dbReference type="GeneID" id="16996227"/>
<dbReference type="Gene3D" id="1.10.101.10">
    <property type="entry name" value="PGBD-like superfamily/PGBD"/>
    <property type="match status" value="2"/>
</dbReference>
<evidence type="ECO:0000256" key="1">
    <source>
        <dbReference type="SAM" id="MobiDB-lite"/>
    </source>
</evidence>
<accession>M1V6F1</accession>
<dbReference type="KEGG" id="cme:CYME_CMQ254C"/>
<dbReference type="AlphaFoldDB" id="M1V6F1"/>
<feature type="domain" description="Peptidoglycan binding-like" evidence="2">
    <location>
        <begin position="536"/>
        <end position="576"/>
    </location>
</feature>
<name>M1V6F1_CYAM1</name>
<feature type="region of interest" description="Disordered" evidence="1">
    <location>
        <begin position="286"/>
        <end position="306"/>
    </location>
</feature>
<reference evidence="3 4" key="2">
    <citation type="journal article" date="2007" name="BMC Biol.">
        <title>A 100%-complete sequence reveals unusually simple genomic features in the hot-spring red alga Cyanidioschyzon merolae.</title>
        <authorList>
            <person name="Nozaki H."/>
            <person name="Takano H."/>
            <person name="Misumi O."/>
            <person name="Terasawa K."/>
            <person name="Matsuzaki M."/>
            <person name="Maruyama S."/>
            <person name="Nishida K."/>
            <person name="Yagisawa F."/>
            <person name="Yoshida Y."/>
            <person name="Fujiwara T."/>
            <person name="Takio S."/>
            <person name="Tamura K."/>
            <person name="Chung S.J."/>
            <person name="Nakamura S."/>
            <person name="Kuroiwa H."/>
            <person name="Tanaka K."/>
            <person name="Sato N."/>
            <person name="Kuroiwa T."/>
        </authorList>
    </citation>
    <scope>NUCLEOTIDE SEQUENCE [LARGE SCALE GENOMIC DNA]</scope>
    <source>
        <strain evidence="3 4">10D</strain>
    </source>
</reference>
<dbReference type="Proteomes" id="UP000007014">
    <property type="component" value="Chromosome 17"/>
</dbReference>
<keyword evidence="4" id="KW-1185">Reference proteome</keyword>
<dbReference type="EMBL" id="AP006499">
    <property type="protein sequence ID" value="BAM82140.1"/>
    <property type="molecule type" value="Genomic_DNA"/>
</dbReference>
<feature type="compositionally biased region" description="Polar residues" evidence="1">
    <location>
        <begin position="8"/>
        <end position="18"/>
    </location>
</feature>
<dbReference type="Pfam" id="PF01471">
    <property type="entry name" value="PG_binding_1"/>
    <property type="match status" value="2"/>
</dbReference>
<dbReference type="Gramene" id="CMQ254CT">
    <property type="protein sequence ID" value="CMQ254CT"/>
    <property type="gene ID" value="CMQ254C"/>
</dbReference>
<reference evidence="3 4" key="1">
    <citation type="journal article" date="2004" name="Nature">
        <title>Genome sequence of the ultrasmall unicellular red alga Cyanidioschyzon merolae 10D.</title>
        <authorList>
            <person name="Matsuzaki M."/>
            <person name="Misumi O."/>
            <person name="Shin-i T."/>
            <person name="Maruyama S."/>
            <person name="Takahara M."/>
            <person name="Miyagishima S."/>
            <person name="Mori T."/>
            <person name="Nishida K."/>
            <person name="Yagisawa F."/>
            <person name="Nishida K."/>
            <person name="Yoshida Y."/>
            <person name="Nishimura Y."/>
            <person name="Nakao S."/>
            <person name="Kobayashi T."/>
            <person name="Momoyama Y."/>
            <person name="Higashiyama T."/>
            <person name="Minoda A."/>
            <person name="Sano M."/>
            <person name="Nomoto H."/>
            <person name="Oishi K."/>
            <person name="Hayashi H."/>
            <person name="Ohta F."/>
            <person name="Nishizaka S."/>
            <person name="Haga S."/>
            <person name="Miura S."/>
            <person name="Morishita T."/>
            <person name="Kabeya Y."/>
            <person name="Terasawa K."/>
            <person name="Suzuki Y."/>
            <person name="Ishii Y."/>
            <person name="Asakawa S."/>
            <person name="Takano H."/>
            <person name="Ohta N."/>
            <person name="Kuroiwa H."/>
            <person name="Tanaka K."/>
            <person name="Shimizu N."/>
            <person name="Sugano S."/>
            <person name="Sato N."/>
            <person name="Nozaki H."/>
            <person name="Ogasawara N."/>
            <person name="Kohara Y."/>
            <person name="Kuroiwa T."/>
        </authorList>
    </citation>
    <scope>NUCLEOTIDE SEQUENCE [LARGE SCALE GENOMIC DNA]</scope>
    <source>
        <strain evidence="3 4">10D</strain>
    </source>
</reference>
<feature type="domain" description="Peptidoglycan binding-like" evidence="2">
    <location>
        <begin position="680"/>
        <end position="737"/>
    </location>
</feature>
<proteinExistence type="predicted"/>
<dbReference type="HOGENOM" id="CLU_374021_0_0_1"/>
<dbReference type="InterPro" id="IPR036365">
    <property type="entry name" value="PGBD-like_sf"/>
</dbReference>
<evidence type="ECO:0000313" key="3">
    <source>
        <dbReference type="EMBL" id="BAM82140.1"/>
    </source>
</evidence>
<dbReference type="RefSeq" id="XP_005538176.1">
    <property type="nucleotide sequence ID" value="XM_005538119.1"/>
</dbReference>
<dbReference type="InterPro" id="IPR002477">
    <property type="entry name" value="Peptidoglycan-bd-like"/>
</dbReference>